<dbReference type="PANTHER" id="PTHR46847:SF1">
    <property type="entry name" value="D-ALLOSE-BINDING PERIPLASMIC PROTEIN-RELATED"/>
    <property type="match status" value="1"/>
</dbReference>
<evidence type="ECO:0000313" key="8">
    <source>
        <dbReference type="Proteomes" id="UP000070366"/>
    </source>
</evidence>
<evidence type="ECO:0000313" key="7">
    <source>
        <dbReference type="EMBL" id="KXK65937.1"/>
    </source>
</evidence>
<evidence type="ECO:0000256" key="2">
    <source>
        <dbReference type="ARBA" id="ARBA00007639"/>
    </source>
</evidence>
<evidence type="ECO:0000256" key="3">
    <source>
        <dbReference type="ARBA" id="ARBA00022729"/>
    </source>
</evidence>
<dbReference type="KEGG" id="cmiu:B1H56_06355"/>
<dbReference type="Pfam" id="PF13407">
    <property type="entry name" value="Peripla_BP_4"/>
    <property type="match status" value="1"/>
</dbReference>
<dbReference type="AlphaFoldDB" id="A0A136Q5J8"/>
<dbReference type="Proteomes" id="UP000070366">
    <property type="component" value="Unassembled WGS sequence"/>
</dbReference>
<feature type="chain" id="PRO_5007478627" evidence="5">
    <location>
        <begin position="28"/>
        <end position="381"/>
    </location>
</feature>
<dbReference type="PROSITE" id="PS51257">
    <property type="entry name" value="PROKAR_LIPOPROTEIN"/>
    <property type="match status" value="1"/>
</dbReference>
<feature type="domain" description="Periplasmic binding protein" evidence="6">
    <location>
        <begin position="87"/>
        <end position="345"/>
    </location>
</feature>
<dbReference type="Gene3D" id="3.40.50.2300">
    <property type="match status" value="2"/>
</dbReference>
<dbReference type="GO" id="GO:0030313">
    <property type="term" value="C:cell envelope"/>
    <property type="evidence" value="ECO:0007669"/>
    <property type="project" value="UniProtKB-SubCell"/>
</dbReference>
<dbReference type="PANTHER" id="PTHR46847">
    <property type="entry name" value="D-ALLOSE-BINDING PERIPLASMIC PROTEIN-RELATED"/>
    <property type="match status" value="1"/>
</dbReference>
<evidence type="ECO:0000256" key="5">
    <source>
        <dbReference type="SAM" id="SignalP"/>
    </source>
</evidence>
<feature type="signal peptide" evidence="5">
    <location>
        <begin position="1"/>
        <end position="27"/>
    </location>
</feature>
<evidence type="ECO:0000256" key="1">
    <source>
        <dbReference type="ARBA" id="ARBA00004196"/>
    </source>
</evidence>
<dbReference type="GO" id="GO:0030246">
    <property type="term" value="F:carbohydrate binding"/>
    <property type="evidence" value="ECO:0007669"/>
    <property type="project" value="UniProtKB-ARBA"/>
</dbReference>
<feature type="compositionally biased region" description="Low complexity" evidence="4">
    <location>
        <begin position="26"/>
        <end position="52"/>
    </location>
</feature>
<keyword evidence="3 5" id="KW-0732">Signal</keyword>
<evidence type="ECO:0000256" key="4">
    <source>
        <dbReference type="SAM" id="MobiDB-lite"/>
    </source>
</evidence>
<evidence type="ECO:0000259" key="6">
    <source>
        <dbReference type="Pfam" id="PF13407"/>
    </source>
</evidence>
<dbReference type="OrthoDB" id="9800520at2"/>
<dbReference type="STRING" id="626937.HMPREF3293_01229"/>
<organism evidence="7 8">
    <name type="scientific">Christensenella minuta</name>
    <dbReference type="NCBI Taxonomy" id="626937"/>
    <lineage>
        <taxon>Bacteria</taxon>
        <taxon>Bacillati</taxon>
        <taxon>Bacillota</taxon>
        <taxon>Clostridia</taxon>
        <taxon>Christensenellales</taxon>
        <taxon>Christensenellaceae</taxon>
        <taxon>Christensenella</taxon>
    </lineage>
</organism>
<dbReference type="InterPro" id="IPR025997">
    <property type="entry name" value="SBP_2_dom"/>
</dbReference>
<sequence>MKKTVFVTVLAIMLAAAMVLTGCSTPAAEPSTSAPEASTEASTETSTEASAAESKEPDAQATQAVQVASTANDALIKAAKESGNVTIGMSIPQLANPYFVSVKNGVEAMCKEYGYELTVVDANYDVAKQVSDFENFMNQGVTAVISCPIDSNALIDVTQKMNEQGIIVISFAQLVPNANAIFTIDEYSYGQVIGENAAKWINEKLDGKGNVLIISQDNVESVVKRADGIQDKIMELCPDAVIVARQAGDNPEKGMQITEDVMQQHPEVNVITGNNDSGPLGAVEAVKGMNLSQDILDKFYIGGGDATPEAIEKMNDETSVYRATVDIGPYDTGENCVKAIHDIIESGVMPVGDAVKTTYFNMDPVWQEDVLAGWTAKGSES</sequence>
<dbReference type="CDD" id="cd01536">
    <property type="entry name" value="PBP1_ABC_sugar_binding-like"/>
    <property type="match status" value="1"/>
</dbReference>
<comment type="subcellular location">
    <subcellularLocation>
        <location evidence="1">Cell envelope</location>
    </subcellularLocation>
</comment>
<dbReference type="SUPFAM" id="SSF53822">
    <property type="entry name" value="Periplasmic binding protein-like I"/>
    <property type="match status" value="1"/>
</dbReference>
<reference evidence="7 8" key="1">
    <citation type="submission" date="2016-02" db="EMBL/GenBank/DDBJ databases">
        <authorList>
            <person name="Wen L."/>
            <person name="He K."/>
            <person name="Yang H."/>
        </authorList>
    </citation>
    <scope>NUCLEOTIDE SEQUENCE [LARGE SCALE GENOMIC DNA]</scope>
    <source>
        <strain evidence="7 8">DSM 22607</strain>
    </source>
</reference>
<accession>A0A136Q5J8</accession>
<protein>
    <submittedName>
        <fullName evidence="7">Sugar-binding domain protein</fullName>
    </submittedName>
</protein>
<dbReference type="EMBL" id="LSZW01000054">
    <property type="protein sequence ID" value="KXK65937.1"/>
    <property type="molecule type" value="Genomic_DNA"/>
</dbReference>
<comment type="caution">
    <text evidence="7">The sequence shown here is derived from an EMBL/GenBank/DDBJ whole genome shotgun (WGS) entry which is preliminary data.</text>
</comment>
<keyword evidence="8" id="KW-1185">Reference proteome</keyword>
<dbReference type="RefSeq" id="WP_066517663.1">
    <property type="nucleotide sequence ID" value="NZ_CABMOF010000001.1"/>
</dbReference>
<dbReference type="InterPro" id="IPR028082">
    <property type="entry name" value="Peripla_BP_I"/>
</dbReference>
<name>A0A136Q5J8_9FIRM</name>
<comment type="similarity">
    <text evidence="2">Belongs to the bacterial solute-binding protein 2 family.</text>
</comment>
<gene>
    <name evidence="7" type="ORF">HMPREF3293_01229</name>
</gene>
<proteinExistence type="inferred from homology"/>
<dbReference type="PATRIC" id="fig|626937.4.peg.1215"/>
<feature type="region of interest" description="Disordered" evidence="4">
    <location>
        <begin position="26"/>
        <end position="60"/>
    </location>
</feature>